<dbReference type="AlphaFoldDB" id="U5E596"/>
<dbReference type="SUPFAM" id="SSF51905">
    <property type="entry name" value="FAD/NAD(P)-binding domain"/>
    <property type="match status" value="1"/>
</dbReference>
<reference evidence="1 2" key="1">
    <citation type="journal article" date="2014" name="BMC Genomics">
        <title>Genome based analysis of type-I polyketide synthase and nonribosomal peptide synthetase gene clusters in seven strains of five representative Nocardia species.</title>
        <authorList>
            <person name="Komaki H."/>
            <person name="Ichikawa N."/>
            <person name="Hosoyama A."/>
            <person name="Takahashi-Nakaguchi A."/>
            <person name="Matsuzawa T."/>
            <person name="Suzuki K."/>
            <person name="Fujita N."/>
            <person name="Gonoi T."/>
        </authorList>
    </citation>
    <scope>NUCLEOTIDE SEQUENCE [LARGE SCALE GENOMIC DNA]</scope>
    <source>
        <strain evidence="1 2">NBRC 15531</strain>
    </source>
</reference>
<dbReference type="PANTHER" id="PTHR43422">
    <property type="entry name" value="THIAMINE THIAZOLE SYNTHASE"/>
    <property type="match status" value="1"/>
</dbReference>
<organism evidence="1 2">
    <name type="scientific">Nocardia asteroides NBRC 15531</name>
    <dbReference type="NCBI Taxonomy" id="1110697"/>
    <lineage>
        <taxon>Bacteria</taxon>
        <taxon>Bacillati</taxon>
        <taxon>Actinomycetota</taxon>
        <taxon>Actinomycetes</taxon>
        <taxon>Mycobacteriales</taxon>
        <taxon>Nocardiaceae</taxon>
        <taxon>Nocardia</taxon>
    </lineage>
</organism>
<keyword evidence="2" id="KW-1185">Reference proteome</keyword>
<evidence type="ECO:0000313" key="2">
    <source>
        <dbReference type="Proteomes" id="UP000017048"/>
    </source>
</evidence>
<dbReference type="PANTHER" id="PTHR43422:SF3">
    <property type="entry name" value="THIAMINE THIAZOLE SYNTHASE"/>
    <property type="match status" value="1"/>
</dbReference>
<evidence type="ECO:0008006" key="3">
    <source>
        <dbReference type="Google" id="ProtNLM"/>
    </source>
</evidence>
<accession>U5E596</accession>
<dbReference type="eggNOG" id="COG0654">
    <property type="taxonomic scope" value="Bacteria"/>
</dbReference>
<dbReference type="EMBL" id="BAFO02000008">
    <property type="protein sequence ID" value="GAD82185.1"/>
    <property type="molecule type" value="Genomic_DNA"/>
</dbReference>
<comment type="caution">
    <text evidence="1">The sequence shown here is derived from an EMBL/GenBank/DDBJ whole genome shotgun (WGS) entry which is preliminary data.</text>
</comment>
<sequence>MLGASMAGLLAARVLSDSYDRVTVVERDRLDDGHSPRRGVPQGKHVHALLPSGSEALESLFPGLLDELVGAGAKAIDDYTGFYFSVAGNRLSAAVQPQVTTYLPTRLRLEARVRERVRALPSVHFADGRDAVGLIPAEAEDRVTGVRIIARTLGSAAEALTADLVVDAMGRGTRTPAWLTELGYKTPPEETVSVHIGYSSLSLRLAPGTEPENLVLIGPAPDRPIGMALFATEDDSWLFTATGYRDHHPGTTFDDLVDFVAPFAPPHVLDALRRAEPQSTVVTYRYDANRRRRYDLADRFPRGLIALGDAMCGFNPIYAQGMSIAALQAVALRECLRTAGDDLERRFFRSAAVPVGVAWELAVGADLTQPLVPGRRTARIRLVNGYVRRLLEVGRHDPIVAARFLRVSALLDHPGRLLTPTTIARVMIGMRRAPGIGA</sequence>
<dbReference type="STRING" id="1824.SAMN05444423_105315"/>
<dbReference type="Proteomes" id="UP000017048">
    <property type="component" value="Unassembled WGS sequence"/>
</dbReference>
<dbReference type="InterPro" id="IPR036188">
    <property type="entry name" value="FAD/NAD-bd_sf"/>
</dbReference>
<gene>
    <name evidence="1" type="ORF">NCAST_08_00570</name>
</gene>
<proteinExistence type="predicted"/>
<protein>
    <recommendedName>
        <fullName evidence="3">FAD-binding domain-containing protein</fullName>
    </recommendedName>
</protein>
<name>U5E596_NOCAS</name>
<dbReference type="Gene3D" id="3.50.50.60">
    <property type="entry name" value="FAD/NAD(P)-binding domain"/>
    <property type="match status" value="1"/>
</dbReference>
<evidence type="ECO:0000313" key="1">
    <source>
        <dbReference type="EMBL" id="GAD82185.1"/>
    </source>
</evidence>